<evidence type="ECO:0000259" key="4">
    <source>
        <dbReference type="Pfam" id="PF00082"/>
    </source>
</evidence>
<dbReference type="Proteomes" id="UP000541444">
    <property type="component" value="Unassembled WGS sequence"/>
</dbReference>
<dbReference type="SUPFAM" id="SSF52743">
    <property type="entry name" value="Subtilisin-like"/>
    <property type="match status" value="1"/>
</dbReference>
<dbReference type="OrthoDB" id="206201at2759"/>
<dbReference type="PROSITE" id="PS51892">
    <property type="entry name" value="SUBTILASE"/>
    <property type="match status" value="1"/>
</dbReference>
<dbReference type="EMBL" id="JACGCM010001165">
    <property type="protein sequence ID" value="KAF6160423.1"/>
    <property type="molecule type" value="Genomic_DNA"/>
</dbReference>
<dbReference type="PROSITE" id="PS00137">
    <property type="entry name" value="SUBTILASE_HIS"/>
    <property type="match status" value="1"/>
</dbReference>
<sequence>MFFSEDSFKEKARTSVLSLLYPFLLASLVLNSHCLERKIHIVYMGEHPTGKILAASMHHSKLEGVLGSYTRSFNGFAAKLSDEEIQKFSEMEGMVSVLPNTKLKLHTTRSWDFSGLTLSRSNDTYSGDVIIGMFDTGIWPESASFSDEGFQAPPAKWKGKCMGAINFTCNNKIIGARFYNSEDNYDVTDIQSPRNTEGHGSHISSTAAGNAVGGANYFGLAEGVARGGVPGARIAMYKVCWSYGCSSADILAAFDDALADEVDILSVSLGFDEPIDYFDDPIAIGTFHAMKNGILTSNSAGNSGPYPGTVSNYSPWSLTVAASTIDRKFVSELVLGDGQSFTGTVINNFEMNGTSFPLIWGGDAVNVSAGFVDSNIVKLCVPGSLDSNKIQGKIVLCDLGTDSAGVLQANGADMIMSDTISEYLTGYNRDYAFSFPLPTTFISVRGHCSSPK</sequence>
<protein>
    <recommendedName>
        <fullName evidence="8">Cucumisin</fullName>
    </recommendedName>
</protein>
<keyword evidence="2" id="KW-0732">Signal</keyword>
<name>A0A7J7MZU9_9MAGN</name>
<evidence type="ECO:0000256" key="1">
    <source>
        <dbReference type="ARBA" id="ARBA00011073"/>
    </source>
</evidence>
<dbReference type="InterPro" id="IPR045051">
    <property type="entry name" value="SBT"/>
</dbReference>
<evidence type="ECO:0000313" key="6">
    <source>
        <dbReference type="EMBL" id="KAF6160423.1"/>
    </source>
</evidence>
<dbReference type="InterPro" id="IPR036852">
    <property type="entry name" value="Peptidase_S8/S53_dom_sf"/>
</dbReference>
<comment type="caution">
    <text evidence="3">Lacks conserved residue(s) required for the propagation of feature annotation.</text>
</comment>
<organism evidence="6 7">
    <name type="scientific">Kingdonia uniflora</name>
    <dbReference type="NCBI Taxonomy" id="39325"/>
    <lineage>
        <taxon>Eukaryota</taxon>
        <taxon>Viridiplantae</taxon>
        <taxon>Streptophyta</taxon>
        <taxon>Embryophyta</taxon>
        <taxon>Tracheophyta</taxon>
        <taxon>Spermatophyta</taxon>
        <taxon>Magnoliopsida</taxon>
        <taxon>Ranunculales</taxon>
        <taxon>Circaeasteraceae</taxon>
        <taxon>Kingdonia</taxon>
    </lineage>
</organism>
<dbReference type="Pfam" id="PF00082">
    <property type="entry name" value="Peptidase_S8"/>
    <property type="match status" value="1"/>
</dbReference>
<proteinExistence type="inferred from homology"/>
<dbReference type="GO" id="GO:0006508">
    <property type="term" value="P:proteolysis"/>
    <property type="evidence" value="ECO:0007669"/>
    <property type="project" value="InterPro"/>
</dbReference>
<dbReference type="Gene3D" id="3.30.70.80">
    <property type="entry name" value="Peptidase S8 propeptide/proteinase inhibitor I9"/>
    <property type="match status" value="1"/>
</dbReference>
<evidence type="ECO:0000313" key="7">
    <source>
        <dbReference type="Proteomes" id="UP000541444"/>
    </source>
</evidence>
<dbReference type="Pfam" id="PF05922">
    <property type="entry name" value="Inhibitor_I9"/>
    <property type="match status" value="1"/>
</dbReference>
<dbReference type="InterPro" id="IPR000209">
    <property type="entry name" value="Peptidase_S8/S53_dom"/>
</dbReference>
<keyword evidence="7" id="KW-1185">Reference proteome</keyword>
<feature type="domain" description="Peptidase S8/S53" evidence="4">
    <location>
        <begin position="128"/>
        <end position="324"/>
    </location>
</feature>
<comment type="similarity">
    <text evidence="1 3">Belongs to the peptidase S8 family.</text>
</comment>
<comment type="caution">
    <text evidence="6">The sequence shown here is derived from an EMBL/GenBank/DDBJ whole genome shotgun (WGS) entry which is preliminary data.</text>
</comment>
<evidence type="ECO:0000256" key="3">
    <source>
        <dbReference type="PROSITE-ProRule" id="PRU01240"/>
    </source>
</evidence>
<gene>
    <name evidence="6" type="ORF">GIB67_019192</name>
</gene>
<dbReference type="Gene3D" id="3.40.50.200">
    <property type="entry name" value="Peptidase S8/S53 domain"/>
    <property type="match status" value="1"/>
</dbReference>
<dbReference type="InterPro" id="IPR034197">
    <property type="entry name" value="Peptidases_S8_3"/>
</dbReference>
<evidence type="ECO:0008006" key="8">
    <source>
        <dbReference type="Google" id="ProtNLM"/>
    </source>
</evidence>
<dbReference type="InterPro" id="IPR022398">
    <property type="entry name" value="Peptidase_S8_His-AS"/>
</dbReference>
<evidence type="ECO:0000259" key="5">
    <source>
        <dbReference type="Pfam" id="PF05922"/>
    </source>
</evidence>
<feature type="domain" description="Inhibitor I9" evidence="5">
    <location>
        <begin position="41"/>
        <end position="106"/>
    </location>
</feature>
<evidence type="ECO:0000256" key="2">
    <source>
        <dbReference type="ARBA" id="ARBA00022729"/>
    </source>
</evidence>
<reference evidence="6 7" key="1">
    <citation type="journal article" date="2020" name="IScience">
        <title>Genome Sequencing of the Endangered Kingdonia uniflora (Circaeasteraceae, Ranunculales) Reveals Potential Mechanisms of Evolutionary Specialization.</title>
        <authorList>
            <person name="Sun Y."/>
            <person name="Deng T."/>
            <person name="Zhang A."/>
            <person name="Moore M.J."/>
            <person name="Landis J.B."/>
            <person name="Lin N."/>
            <person name="Zhang H."/>
            <person name="Zhang X."/>
            <person name="Huang J."/>
            <person name="Zhang X."/>
            <person name="Sun H."/>
            <person name="Wang H."/>
        </authorList>
    </citation>
    <scope>NUCLEOTIDE SEQUENCE [LARGE SCALE GENOMIC DNA]</scope>
    <source>
        <strain evidence="6">TB1705</strain>
        <tissue evidence="6">Leaf</tissue>
    </source>
</reference>
<accession>A0A7J7MZU9</accession>
<dbReference type="InterPro" id="IPR037045">
    <property type="entry name" value="S8pro/Inhibitor_I9_sf"/>
</dbReference>
<dbReference type="PANTHER" id="PTHR10795">
    <property type="entry name" value="PROPROTEIN CONVERTASE SUBTILISIN/KEXIN"/>
    <property type="match status" value="1"/>
</dbReference>
<dbReference type="InterPro" id="IPR010259">
    <property type="entry name" value="S8pro/Inhibitor_I9"/>
</dbReference>
<dbReference type="GO" id="GO:0004252">
    <property type="term" value="F:serine-type endopeptidase activity"/>
    <property type="evidence" value="ECO:0007669"/>
    <property type="project" value="InterPro"/>
</dbReference>
<dbReference type="CDD" id="cd02120">
    <property type="entry name" value="PA_subtilisin_like"/>
    <property type="match status" value="1"/>
</dbReference>
<dbReference type="CDD" id="cd04852">
    <property type="entry name" value="Peptidases_S8_3"/>
    <property type="match status" value="1"/>
</dbReference>
<dbReference type="AlphaFoldDB" id="A0A7J7MZU9"/>